<comment type="caution">
    <text evidence="2">The sequence shown here is derived from an EMBL/GenBank/DDBJ whole genome shotgun (WGS) entry which is preliminary data.</text>
</comment>
<dbReference type="AlphaFoldDB" id="A0A930B6C8"/>
<keyword evidence="1" id="KW-0472">Membrane</keyword>
<evidence type="ECO:0000313" key="2">
    <source>
        <dbReference type="EMBL" id="MBF1129754.1"/>
    </source>
</evidence>
<name>A0A930B6C8_9FIRM</name>
<reference evidence="2" key="1">
    <citation type="submission" date="2020-04" db="EMBL/GenBank/DDBJ databases">
        <title>Deep metagenomics examines the oral microbiome during advanced dental caries in children, revealing novel taxa and co-occurrences with host molecules.</title>
        <authorList>
            <person name="Baker J.L."/>
            <person name="Morton J.T."/>
            <person name="Dinis M."/>
            <person name="Alvarez R."/>
            <person name="Tran N.C."/>
            <person name="Knight R."/>
            <person name="Edlund A."/>
        </authorList>
    </citation>
    <scope>NUCLEOTIDE SEQUENCE</scope>
    <source>
        <strain evidence="2">JCVI_32_bin.14</strain>
    </source>
</reference>
<accession>A0A930B6C8</accession>
<organism evidence="2 3">
    <name type="scientific">Dialister invisus</name>
    <dbReference type="NCBI Taxonomy" id="218538"/>
    <lineage>
        <taxon>Bacteria</taxon>
        <taxon>Bacillati</taxon>
        <taxon>Bacillota</taxon>
        <taxon>Negativicutes</taxon>
        <taxon>Veillonellales</taxon>
        <taxon>Veillonellaceae</taxon>
        <taxon>Dialister</taxon>
    </lineage>
</organism>
<protein>
    <submittedName>
        <fullName evidence="2">Uncharacterized protein</fullName>
    </submittedName>
</protein>
<feature type="transmembrane region" description="Helical" evidence="1">
    <location>
        <begin position="78"/>
        <end position="99"/>
    </location>
</feature>
<keyword evidence="1" id="KW-0812">Transmembrane</keyword>
<sequence length="134" mass="15269">MEKILHQILINIYDWRMWVVLICIPLLFAGSIYSCIQKRHDWGRKEIVLNMVPIWVFLLGGGLVFAHVLDLVDFCANVIGGILMGVGSVINGMFAVMEMKKVENARKRMKYEAWVSFIAGVIILIPILMFFIPG</sequence>
<feature type="transmembrane region" description="Helical" evidence="1">
    <location>
        <begin position="15"/>
        <end position="35"/>
    </location>
</feature>
<feature type="transmembrane region" description="Helical" evidence="1">
    <location>
        <begin position="111"/>
        <end position="132"/>
    </location>
</feature>
<evidence type="ECO:0000313" key="3">
    <source>
        <dbReference type="Proteomes" id="UP000757890"/>
    </source>
</evidence>
<dbReference type="PROSITE" id="PS51257">
    <property type="entry name" value="PROKAR_LIPOPROTEIN"/>
    <property type="match status" value="1"/>
</dbReference>
<feature type="transmembrane region" description="Helical" evidence="1">
    <location>
        <begin position="47"/>
        <end position="66"/>
    </location>
</feature>
<proteinExistence type="predicted"/>
<gene>
    <name evidence="2" type="ORF">HXL70_06910</name>
</gene>
<dbReference type="Proteomes" id="UP000757890">
    <property type="component" value="Unassembled WGS sequence"/>
</dbReference>
<evidence type="ECO:0000256" key="1">
    <source>
        <dbReference type="SAM" id="Phobius"/>
    </source>
</evidence>
<dbReference type="EMBL" id="JABZMK010000051">
    <property type="protein sequence ID" value="MBF1129754.1"/>
    <property type="molecule type" value="Genomic_DNA"/>
</dbReference>
<keyword evidence="1" id="KW-1133">Transmembrane helix</keyword>